<evidence type="ECO:0000313" key="3">
    <source>
        <dbReference type="Proteomes" id="UP001646141"/>
    </source>
</evidence>
<feature type="transmembrane region" description="Helical" evidence="1">
    <location>
        <begin position="244"/>
        <end position="266"/>
    </location>
</feature>
<feature type="transmembrane region" description="Helical" evidence="1">
    <location>
        <begin position="419"/>
        <end position="443"/>
    </location>
</feature>
<evidence type="ECO:0000256" key="1">
    <source>
        <dbReference type="SAM" id="Phobius"/>
    </source>
</evidence>
<feature type="transmembrane region" description="Helical" evidence="1">
    <location>
        <begin position="40"/>
        <end position="64"/>
    </location>
</feature>
<feature type="transmembrane region" description="Helical" evidence="1">
    <location>
        <begin position="76"/>
        <end position="96"/>
    </location>
</feature>
<dbReference type="Proteomes" id="UP001646141">
    <property type="component" value="Unassembled WGS sequence"/>
</dbReference>
<keyword evidence="3" id="KW-1185">Reference proteome</keyword>
<reference evidence="2 3" key="1">
    <citation type="submission" date="2018-09" db="EMBL/GenBank/DDBJ databases">
        <title>Comparative genomics of Leucobacter spp.</title>
        <authorList>
            <person name="Reis A.C."/>
            <person name="Kolvenbach B.A."/>
            <person name="Corvini P.F.X."/>
            <person name="Nunes O.C."/>
        </authorList>
    </citation>
    <scope>NUCLEOTIDE SEQUENCE [LARGE SCALE GENOMIC DNA]</scope>
    <source>
        <strain evidence="2 3">L-1</strain>
    </source>
</reference>
<proteinExistence type="predicted"/>
<feature type="transmembrane region" description="Helical" evidence="1">
    <location>
        <begin position="388"/>
        <end position="413"/>
    </location>
</feature>
<keyword evidence="1" id="KW-0472">Membrane</keyword>
<feature type="transmembrane region" description="Helical" evidence="1">
    <location>
        <begin position="151"/>
        <end position="176"/>
    </location>
</feature>
<name>A0ABS1SMK3_9MICO</name>
<keyword evidence="1" id="KW-0812">Transmembrane</keyword>
<dbReference type="EMBL" id="QYAD01000001">
    <property type="protein sequence ID" value="MBL3689318.1"/>
    <property type="molecule type" value="Genomic_DNA"/>
</dbReference>
<accession>A0ABS1SMK3</accession>
<sequence length="538" mass="55832">MVPLIGTAQPRTGALARVRVLVRLRFRVLWNTLTRHPWQLVGAIIGVLYGLGVLGMVVVGLVAASGLDPQLARTSLIFGGAALILGWMLGPIVSSGMDRTLDPARLVMFPMSAGTQLSGIVAASLLGVPGIVTLLVSAATAATWFRSPAAVIAAILLAPVAALTCVLACQLMVTALSRATASRRFREIIGGIVILLLVCAGPLIAGIGSGAAALAERLPAIADGISWSPLGAVWAVPAELARGAWGVAVAKLLIALATPVLLFFAWRPLYLSNLGAMTEGSRATAKRGAGWFARFPDTPRGAVAARAFTYWLRDPRYLQSLLVVLVMPVIFAFVSGSSGAPILLPGSTVMVAVMLSLSTFTDISYDGTAFSTHILRGVRGIDDRVGRIWANALLAIPSVIIVAVVTTAIVGRFDQLPTLLGLTAAVTLGGFGVSSVCSALFIMPVPQSGENPFVSKPGAGMLSLIGMAGSYGSLAVIALPTIGLTIAAAITEQPLYIWLTFAVGLLSGALVCWFGVRWGAAIYDRKAPELLARVVAQG</sequence>
<organism evidence="2 3">
    <name type="scientific">Leucobacter chromiireducens subsp. chromiireducens</name>
    <dbReference type="NCBI Taxonomy" id="660067"/>
    <lineage>
        <taxon>Bacteria</taxon>
        <taxon>Bacillati</taxon>
        <taxon>Actinomycetota</taxon>
        <taxon>Actinomycetes</taxon>
        <taxon>Micrococcales</taxon>
        <taxon>Microbacteriaceae</taxon>
        <taxon>Leucobacter</taxon>
    </lineage>
</organism>
<protein>
    <submittedName>
        <fullName evidence="2">Transporter</fullName>
    </submittedName>
</protein>
<keyword evidence="1" id="KW-1133">Transmembrane helix</keyword>
<comment type="caution">
    <text evidence="2">The sequence shown here is derived from an EMBL/GenBank/DDBJ whole genome shotgun (WGS) entry which is preliminary data.</text>
</comment>
<feature type="transmembrane region" description="Helical" evidence="1">
    <location>
        <begin position="496"/>
        <end position="516"/>
    </location>
</feature>
<feature type="transmembrane region" description="Helical" evidence="1">
    <location>
        <begin position="317"/>
        <end position="336"/>
    </location>
</feature>
<feature type="transmembrane region" description="Helical" evidence="1">
    <location>
        <begin position="188"/>
        <end position="208"/>
    </location>
</feature>
<gene>
    <name evidence="2" type="ORF">D3226_05000</name>
</gene>
<feature type="transmembrane region" description="Helical" evidence="1">
    <location>
        <begin position="117"/>
        <end position="145"/>
    </location>
</feature>
<feature type="transmembrane region" description="Helical" evidence="1">
    <location>
        <begin position="342"/>
        <end position="367"/>
    </location>
</feature>
<evidence type="ECO:0000313" key="2">
    <source>
        <dbReference type="EMBL" id="MBL3689318.1"/>
    </source>
</evidence>
<feature type="transmembrane region" description="Helical" evidence="1">
    <location>
        <begin position="464"/>
        <end position="490"/>
    </location>
</feature>